<keyword evidence="5" id="KW-0812">Transmembrane</keyword>
<keyword evidence="5" id="KW-0472">Membrane</keyword>
<keyword evidence="2 4" id="KW-0479">Metal-binding</keyword>
<dbReference type="InterPro" id="IPR009056">
    <property type="entry name" value="Cyt_c-like_dom"/>
</dbReference>
<dbReference type="GO" id="GO:0046872">
    <property type="term" value="F:metal ion binding"/>
    <property type="evidence" value="ECO:0007669"/>
    <property type="project" value="UniProtKB-KW"/>
</dbReference>
<dbReference type="InterPro" id="IPR036909">
    <property type="entry name" value="Cyt_c-like_dom_sf"/>
</dbReference>
<keyword evidence="3 4" id="KW-0408">Iron</keyword>
<dbReference type="Proteomes" id="UP000199441">
    <property type="component" value="Unassembled WGS sequence"/>
</dbReference>
<keyword evidence="1 4" id="KW-0349">Heme</keyword>
<gene>
    <name evidence="7" type="ORF">SAMN04488001_2164</name>
</gene>
<sequence>MMNGGRNMAEILTKSRARNIFYGGSIFFVVVFIAMSVHSHRYVVDVSTAGMPLTEEVILGKHVWERHSCINCHSLHGEGAYFAPEVGNVMTRWGVQDDPEDAFETLQAWMESQPSGIEGRRQMPNFDLTEEEVRGLAEFLRWADQTDTQGWPPNDAG</sequence>
<evidence type="ECO:0000256" key="3">
    <source>
        <dbReference type="ARBA" id="ARBA00023004"/>
    </source>
</evidence>
<dbReference type="GO" id="GO:0009055">
    <property type="term" value="F:electron transfer activity"/>
    <property type="evidence" value="ECO:0007669"/>
    <property type="project" value="InterPro"/>
</dbReference>
<dbReference type="STRING" id="670155.SAMN04488001_2164"/>
<keyword evidence="5" id="KW-1133">Transmembrane helix</keyword>
<organism evidence="7 8">
    <name type="scientific">Litoreibacter albidus</name>
    <dbReference type="NCBI Taxonomy" id="670155"/>
    <lineage>
        <taxon>Bacteria</taxon>
        <taxon>Pseudomonadati</taxon>
        <taxon>Pseudomonadota</taxon>
        <taxon>Alphaproteobacteria</taxon>
        <taxon>Rhodobacterales</taxon>
        <taxon>Roseobacteraceae</taxon>
        <taxon>Litoreibacter</taxon>
    </lineage>
</organism>
<dbReference type="PROSITE" id="PS51007">
    <property type="entry name" value="CYTC"/>
    <property type="match status" value="1"/>
</dbReference>
<dbReference type="Gene3D" id="1.10.760.10">
    <property type="entry name" value="Cytochrome c-like domain"/>
    <property type="match status" value="1"/>
</dbReference>
<feature type="domain" description="Cytochrome c" evidence="6">
    <location>
        <begin position="55"/>
        <end position="144"/>
    </location>
</feature>
<dbReference type="EMBL" id="FNOI01000003">
    <property type="protein sequence ID" value="SDW98324.1"/>
    <property type="molecule type" value="Genomic_DNA"/>
</dbReference>
<dbReference type="SUPFAM" id="SSF46626">
    <property type="entry name" value="Cytochrome c"/>
    <property type="match status" value="1"/>
</dbReference>
<protein>
    <submittedName>
        <fullName evidence="7">Nitric oxide reductase, NorC subunit apoprotein</fullName>
    </submittedName>
</protein>
<evidence type="ECO:0000256" key="2">
    <source>
        <dbReference type="ARBA" id="ARBA00022723"/>
    </source>
</evidence>
<feature type="transmembrane region" description="Helical" evidence="5">
    <location>
        <begin position="20"/>
        <end position="38"/>
    </location>
</feature>
<accession>A0A1H2Y0U8</accession>
<evidence type="ECO:0000256" key="5">
    <source>
        <dbReference type="SAM" id="Phobius"/>
    </source>
</evidence>
<dbReference type="Pfam" id="PF00034">
    <property type="entry name" value="Cytochrom_C"/>
    <property type="match status" value="1"/>
</dbReference>
<evidence type="ECO:0000256" key="4">
    <source>
        <dbReference type="PROSITE-ProRule" id="PRU00433"/>
    </source>
</evidence>
<reference evidence="8" key="1">
    <citation type="submission" date="2016-10" db="EMBL/GenBank/DDBJ databases">
        <authorList>
            <person name="Varghese N."/>
            <person name="Submissions S."/>
        </authorList>
    </citation>
    <scope>NUCLEOTIDE SEQUENCE [LARGE SCALE GENOMIC DNA]</scope>
    <source>
        <strain evidence="8">DSM 26922</strain>
    </source>
</reference>
<proteinExistence type="predicted"/>
<evidence type="ECO:0000313" key="8">
    <source>
        <dbReference type="Proteomes" id="UP000199441"/>
    </source>
</evidence>
<evidence type="ECO:0000259" key="6">
    <source>
        <dbReference type="PROSITE" id="PS51007"/>
    </source>
</evidence>
<keyword evidence="8" id="KW-1185">Reference proteome</keyword>
<evidence type="ECO:0000256" key="1">
    <source>
        <dbReference type="ARBA" id="ARBA00022617"/>
    </source>
</evidence>
<name>A0A1H2Y0U8_9RHOB</name>
<dbReference type="GO" id="GO:0020037">
    <property type="term" value="F:heme binding"/>
    <property type="evidence" value="ECO:0007669"/>
    <property type="project" value="InterPro"/>
</dbReference>
<evidence type="ECO:0000313" key="7">
    <source>
        <dbReference type="EMBL" id="SDW98324.1"/>
    </source>
</evidence>
<dbReference type="AlphaFoldDB" id="A0A1H2Y0U8"/>